<dbReference type="PaxDb" id="449447-MAE_11490"/>
<dbReference type="PROSITE" id="PS51257">
    <property type="entry name" value="PROKAR_LIPOPROTEIN"/>
    <property type="match status" value="1"/>
</dbReference>
<keyword evidence="2" id="KW-1185">Reference proteome</keyword>
<sequence>MRTFLLFYLYVVPILMVSCPDDIFTNMRCRVFTIIYLLFKVFFSLFSHKFNGGQSAKNS</sequence>
<dbReference type="AlphaFoldDB" id="B0JSS7"/>
<dbReference type="HOGENOM" id="CLU_2955383_0_0_3"/>
<dbReference type="Proteomes" id="UP000001510">
    <property type="component" value="Chromosome"/>
</dbReference>
<protein>
    <submittedName>
        <fullName evidence="1">Uncharacterized protein</fullName>
    </submittedName>
</protein>
<evidence type="ECO:0000313" key="1">
    <source>
        <dbReference type="EMBL" id="BAG00971.1"/>
    </source>
</evidence>
<dbReference type="EMBL" id="AP009552">
    <property type="protein sequence ID" value="BAG00971.1"/>
    <property type="molecule type" value="Genomic_DNA"/>
</dbReference>
<organism evidence="1 2">
    <name type="scientific">Microcystis aeruginosa (strain NIES-843 / IAM M-2473)</name>
    <dbReference type="NCBI Taxonomy" id="449447"/>
    <lineage>
        <taxon>Bacteria</taxon>
        <taxon>Bacillati</taxon>
        <taxon>Cyanobacteriota</taxon>
        <taxon>Cyanophyceae</taxon>
        <taxon>Oscillatoriophycideae</taxon>
        <taxon>Chroococcales</taxon>
        <taxon>Microcystaceae</taxon>
        <taxon>Microcystis</taxon>
    </lineage>
</organism>
<dbReference type="EnsemblBacteria" id="BAG00971">
    <property type="protein sequence ID" value="BAG00971"/>
    <property type="gene ID" value="MAE_11490"/>
</dbReference>
<name>B0JSS7_MICAN</name>
<dbReference type="KEGG" id="mar:MAE_11490"/>
<accession>B0JSS7</accession>
<reference evidence="1 2" key="1">
    <citation type="journal article" date="2007" name="DNA Res.">
        <title>Complete genomic structure of the bloom-forming toxic cyanobacterium Microcystis aeruginosa NIES-843.</title>
        <authorList>
            <person name="Kaneko T."/>
            <person name="Nakajima N."/>
            <person name="Okamoto S."/>
            <person name="Suzuki I."/>
            <person name="Tanabe Y."/>
            <person name="Tamaoki M."/>
            <person name="Nakamura Y."/>
            <person name="Kasai F."/>
            <person name="Watanabe A."/>
            <person name="Kawashima K."/>
            <person name="Kishida Y."/>
            <person name="Ono A."/>
            <person name="Shimizu Y."/>
            <person name="Takahashi C."/>
            <person name="Minami C."/>
            <person name="Fujishiro T."/>
            <person name="Kohara M."/>
            <person name="Katoh M."/>
            <person name="Nakazaki N."/>
            <person name="Nakayama S."/>
            <person name="Yamada M."/>
            <person name="Tabata S."/>
            <person name="Watanabe M.M."/>
        </authorList>
    </citation>
    <scope>NUCLEOTIDE SEQUENCE [LARGE SCALE GENOMIC DNA]</scope>
    <source>
        <strain evidence="2">NIES-843 / IAM M-247</strain>
    </source>
</reference>
<gene>
    <name evidence="1" type="ordered locus">MAE_11490</name>
</gene>
<evidence type="ECO:0000313" key="2">
    <source>
        <dbReference type="Proteomes" id="UP000001510"/>
    </source>
</evidence>
<proteinExistence type="predicted"/>